<accession>A0ABW1JGE6</accession>
<reference evidence="5" key="1">
    <citation type="journal article" date="2019" name="Int. J. Syst. Evol. Microbiol.">
        <title>The Global Catalogue of Microorganisms (GCM) 10K type strain sequencing project: providing services to taxonomists for standard genome sequencing and annotation.</title>
        <authorList>
            <consortium name="The Broad Institute Genomics Platform"/>
            <consortium name="The Broad Institute Genome Sequencing Center for Infectious Disease"/>
            <person name="Wu L."/>
            <person name="Ma J."/>
        </authorList>
    </citation>
    <scope>NUCLEOTIDE SEQUENCE [LARGE SCALE GENOMIC DNA]</scope>
    <source>
        <strain evidence="5">KACC 14249</strain>
    </source>
</reference>
<keyword evidence="1 4" id="KW-0808">Transferase</keyword>
<keyword evidence="5" id="KW-1185">Reference proteome</keyword>
<dbReference type="EC" id="2.3.1.-" evidence="4"/>
<dbReference type="PANTHER" id="PTHR43877">
    <property type="entry name" value="AMINOALKYLPHOSPHONATE N-ACETYLTRANSFERASE-RELATED-RELATED"/>
    <property type="match status" value="1"/>
</dbReference>
<evidence type="ECO:0000259" key="3">
    <source>
        <dbReference type="PROSITE" id="PS51186"/>
    </source>
</evidence>
<evidence type="ECO:0000313" key="4">
    <source>
        <dbReference type="EMBL" id="MFC6008269.1"/>
    </source>
</evidence>
<organism evidence="4 5">
    <name type="scientific">Angustibacter luteus</name>
    <dbReference type="NCBI Taxonomy" id="658456"/>
    <lineage>
        <taxon>Bacteria</taxon>
        <taxon>Bacillati</taxon>
        <taxon>Actinomycetota</taxon>
        <taxon>Actinomycetes</taxon>
        <taxon>Kineosporiales</taxon>
        <taxon>Kineosporiaceae</taxon>
    </lineage>
</organism>
<dbReference type="InterPro" id="IPR050832">
    <property type="entry name" value="Bact_Acetyltransf"/>
</dbReference>
<feature type="domain" description="N-acetyltransferase" evidence="3">
    <location>
        <begin position="6"/>
        <end position="151"/>
    </location>
</feature>
<dbReference type="Proteomes" id="UP001596189">
    <property type="component" value="Unassembled WGS sequence"/>
</dbReference>
<comment type="caution">
    <text evidence="4">The sequence shown here is derived from an EMBL/GenBank/DDBJ whole genome shotgun (WGS) entry which is preliminary data.</text>
</comment>
<evidence type="ECO:0000256" key="1">
    <source>
        <dbReference type="ARBA" id="ARBA00022679"/>
    </source>
</evidence>
<dbReference type="GO" id="GO:0016746">
    <property type="term" value="F:acyltransferase activity"/>
    <property type="evidence" value="ECO:0007669"/>
    <property type="project" value="UniProtKB-KW"/>
</dbReference>
<keyword evidence="2 4" id="KW-0012">Acyltransferase</keyword>
<dbReference type="SUPFAM" id="SSF55729">
    <property type="entry name" value="Acyl-CoA N-acyltransferases (Nat)"/>
    <property type="match status" value="1"/>
</dbReference>
<protein>
    <submittedName>
        <fullName evidence="4">GNAT family N-acetyltransferase</fullName>
        <ecNumber evidence="4">2.3.1.-</ecNumber>
    </submittedName>
</protein>
<name>A0ABW1JGE6_9ACTN</name>
<dbReference type="InterPro" id="IPR000182">
    <property type="entry name" value="GNAT_dom"/>
</dbReference>
<dbReference type="EMBL" id="JBHSRD010000004">
    <property type="protein sequence ID" value="MFC6008269.1"/>
    <property type="molecule type" value="Genomic_DNA"/>
</dbReference>
<dbReference type="Gene3D" id="3.40.630.30">
    <property type="match status" value="1"/>
</dbReference>
<dbReference type="InterPro" id="IPR016181">
    <property type="entry name" value="Acyl_CoA_acyltransferase"/>
</dbReference>
<evidence type="ECO:0000256" key="2">
    <source>
        <dbReference type="ARBA" id="ARBA00023315"/>
    </source>
</evidence>
<sequence>MSAPGIDVSQVSAPTGQLVRLFDEYRQHYGERPDPAGSGTWLRQQLDSGALIGFLAKLGTETAGLALVAPTPASQRLGHFWQLRDLFVAPEHRRLGVGKALVNSVCSAAQAHGANRVSLVTEADNRTARDLYADAGFEAVAGYTSMSWSSSSRPEGAA</sequence>
<dbReference type="CDD" id="cd04301">
    <property type="entry name" value="NAT_SF"/>
    <property type="match status" value="1"/>
</dbReference>
<dbReference type="Pfam" id="PF00583">
    <property type="entry name" value="Acetyltransf_1"/>
    <property type="match status" value="1"/>
</dbReference>
<gene>
    <name evidence="4" type="ORF">ACFQDO_14120</name>
</gene>
<evidence type="ECO:0000313" key="5">
    <source>
        <dbReference type="Proteomes" id="UP001596189"/>
    </source>
</evidence>
<proteinExistence type="predicted"/>
<dbReference type="PROSITE" id="PS51186">
    <property type="entry name" value="GNAT"/>
    <property type="match status" value="1"/>
</dbReference>
<dbReference type="RefSeq" id="WP_345715038.1">
    <property type="nucleotide sequence ID" value="NZ_BAABFP010000002.1"/>
</dbReference>